<name>A0ACB8I5F4_CITSI</name>
<keyword evidence="2" id="KW-1185">Reference proteome</keyword>
<proteinExistence type="predicted"/>
<gene>
    <name evidence="1" type="ORF">KPL71_027251</name>
</gene>
<comment type="caution">
    <text evidence="1">The sequence shown here is derived from an EMBL/GenBank/DDBJ whole genome shotgun (WGS) entry which is preliminary data.</text>
</comment>
<organism evidence="1 2">
    <name type="scientific">Citrus sinensis</name>
    <name type="common">Sweet orange</name>
    <name type="synonym">Citrus aurantium var. sinensis</name>
    <dbReference type="NCBI Taxonomy" id="2711"/>
    <lineage>
        <taxon>Eukaryota</taxon>
        <taxon>Viridiplantae</taxon>
        <taxon>Streptophyta</taxon>
        <taxon>Embryophyta</taxon>
        <taxon>Tracheophyta</taxon>
        <taxon>Spermatophyta</taxon>
        <taxon>Magnoliopsida</taxon>
        <taxon>eudicotyledons</taxon>
        <taxon>Gunneridae</taxon>
        <taxon>Pentapetalae</taxon>
        <taxon>rosids</taxon>
        <taxon>malvids</taxon>
        <taxon>Sapindales</taxon>
        <taxon>Rutaceae</taxon>
        <taxon>Aurantioideae</taxon>
        <taxon>Citrus</taxon>
    </lineage>
</organism>
<sequence length="386" mass="43506">MGKSRLPFKVGQLTESRSFVPGFRSSWFRCKIRNISVRHKEVMHALEYLDFPDEKIRWTKLYQKPVGGSRSKEMKRQIMVRPSFPPIFCESQMPDVNNITEVVVIVNDVWKVGDLVDWWTDNCYWTGRLTEILGDGKARIELLPPPVDTLYSNVDTMYLTLYSNVDTMYLFSLLVGNGYLLKEKESSYCARIIKPLNPVNQEGSQNLMVPPVEMTENAQPTAGPSPECNASFSSRMSTSSLPSLDKSERHAKRPLSPAASKEMHALETKMGFDAVDSGIGKSSYSDSVSSSQIRDAATEMPDTDAGNKSCENSGSSKKMRYDRSIPLNSSFSDTIEAAILDYEELVNRVKWIKAILQSGTIPSNTVRPTWKFLEHRSSKKKVSLLK</sequence>
<reference evidence="2" key="1">
    <citation type="journal article" date="2023" name="Hortic. Res.">
        <title>A chromosome-level phased genome enabling allele-level studies in sweet orange: a case study on citrus Huanglongbing tolerance.</title>
        <authorList>
            <person name="Wu B."/>
            <person name="Yu Q."/>
            <person name="Deng Z."/>
            <person name="Duan Y."/>
            <person name="Luo F."/>
            <person name="Gmitter F. Jr."/>
        </authorList>
    </citation>
    <scope>NUCLEOTIDE SEQUENCE [LARGE SCALE GENOMIC DNA]</scope>
    <source>
        <strain evidence="2">cv. Valencia</strain>
    </source>
</reference>
<evidence type="ECO:0000313" key="1">
    <source>
        <dbReference type="EMBL" id="KAH9682187.1"/>
    </source>
</evidence>
<evidence type="ECO:0000313" key="2">
    <source>
        <dbReference type="Proteomes" id="UP000829398"/>
    </source>
</evidence>
<dbReference type="EMBL" id="CM039178">
    <property type="protein sequence ID" value="KAH9682187.1"/>
    <property type="molecule type" value="Genomic_DNA"/>
</dbReference>
<dbReference type="Proteomes" id="UP000829398">
    <property type="component" value="Chromosome 9"/>
</dbReference>
<accession>A0ACB8I5F4</accession>
<protein>
    <submittedName>
        <fullName evidence="1">Agenet domain-containing protein</fullName>
    </submittedName>
</protein>